<proteinExistence type="predicted"/>
<accession>A0A2M6W566</accession>
<feature type="transmembrane region" description="Helical" evidence="1">
    <location>
        <begin position="89"/>
        <end position="111"/>
    </location>
</feature>
<evidence type="ECO:0000313" key="3">
    <source>
        <dbReference type="Proteomes" id="UP000231183"/>
    </source>
</evidence>
<evidence type="ECO:0000313" key="2">
    <source>
        <dbReference type="EMBL" id="PIT87924.1"/>
    </source>
</evidence>
<sequence>MNFSNLYHIDYWFGQPGAADGQALYFFMLVFLLLIAGGIGIRIAVFYLADRIRQIIFRKFGAYGMTMGVLGIIWLFVRQQNVPFLSMRFWLLCWLLLAVWWLIKILEYIVLRVPAIKKEKAERERVQKYLPN</sequence>
<gene>
    <name evidence="2" type="ORF">COU31_00365</name>
</gene>
<name>A0A2M6W566_9BACT</name>
<reference evidence="3" key="1">
    <citation type="submission" date="2017-09" db="EMBL/GenBank/DDBJ databases">
        <title>Depth-based differentiation of microbial function through sediment-hosted aquifers and enrichment of novel symbionts in the deep terrestrial subsurface.</title>
        <authorList>
            <person name="Probst A.J."/>
            <person name="Ladd B."/>
            <person name="Jarett J.K."/>
            <person name="Geller-Mcgrath D.E."/>
            <person name="Sieber C.M.K."/>
            <person name="Emerson J.B."/>
            <person name="Anantharaman K."/>
            <person name="Thomas B.C."/>
            <person name="Malmstrom R."/>
            <person name="Stieglmeier M."/>
            <person name="Klingl A."/>
            <person name="Woyke T."/>
            <person name="Ryan C.M."/>
            <person name="Banfield J.F."/>
        </authorList>
    </citation>
    <scope>NUCLEOTIDE SEQUENCE [LARGE SCALE GENOMIC DNA]</scope>
</reference>
<keyword evidence="1" id="KW-1133">Transmembrane helix</keyword>
<keyword evidence="1" id="KW-0472">Membrane</keyword>
<comment type="caution">
    <text evidence="2">The sequence shown here is derived from an EMBL/GenBank/DDBJ whole genome shotgun (WGS) entry which is preliminary data.</text>
</comment>
<dbReference type="Proteomes" id="UP000231183">
    <property type="component" value="Unassembled WGS sequence"/>
</dbReference>
<feature type="transmembrane region" description="Helical" evidence="1">
    <location>
        <begin position="60"/>
        <end position="77"/>
    </location>
</feature>
<dbReference type="EMBL" id="PFBX01000003">
    <property type="protein sequence ID" value="PIT87924.1"/>
    <property type="molecule type" value="Genomic_DNA"/>
</dbReference>
<evidence type="ECO:0000256" key="1">
    <source>
        <dbReference type="SAM" id="Phobius"/>
    </source>
</evidence>
<organism evidence="2 3">
    <name type="scientific">Candidatus Magasanikbacteria bacterium CG10_big_fil_rev_8_21_14_0_10_40_10</name>
    <dbReference type="NCBI Taxonomy" id="1974648"/>
    <lineage>
        <taxon>Bacteria</taxon>
        <taxon>Candidatus Magasanikiibacteriota</taxon>
    </lineage>
</organism>
<dbReference type="AlphaFoldDB" id="A0A2M6W566"/>
<protein>
    <submittedName>
        <fullName evidence="2">Uncharacterized protein</fullName>
    </submittedName>
</protein>
<keyword evidence="1" id="KW-0812">Transmembrane</keyword>
<feature type="transmembrane region" description="Helical" evidence="1">
    <location>
        <begin position="23"/>
        <end position="48"/>
    </location>
</feature>